<sequence>MLLLSTDVVKISQPDPTQSMGDLVTAAPSQKCGIFLSPAEGSGTSAAWSQLTVYPQLLCSKSQSLPWTTANGLAPRKLSSISFTLRRSGCAPPPDRQLLPPASARRELHCPLGKEAPGGELPLSNLQPLPGVQTLPPRVPLGCMEEQTNIGHDGQISAAYPGSEMPTTLLPSGPDFQRCLARATLLPPLPHPQVKGKHPMNSSMTAAGQEDHVATKRYSDPLGMGILQEPLGCGNTPSPIPELCAQGLALGGRLSAADTMMSPVMDTAGPACKSKEGS</sequence>
<keyword evidence="2" id="KW-1185">Reference proteome</keyword>
<protein>
    <submittedName>
        <fullName evidence="1">Uncharacterized protein</fullName>
    </submittedName>
</protein>
<gene>
    <name evidence="1" type="ORF">KIL84_019725</name>
</gene>
<dbReference type="Proteomes" id="UP000827986">
    <property type="component" value="Unassembled WGS sequence"/>
</dbReference>
<evidence type="ECO:0000313" key="2">
    <source>
        <dbReference type="Proteomes" id="UP000827986"/>
    </source>
</evidence>
<name>A0A9D4BAJ5_9SAUR</name>
<reference evidence="1" key="1">
    <citation type="submission" date="2021-09" db="EMBL/GenBank/DDBJ databases">
        <title>The genome of Mauremys mutica provides insights into the evolution of semi-aquatic lifestyle.</title>
        <authorList>
            <person name="Gong S."/>
            <person name="Gao Y."/>
        </authorList>
    </citation>
    <scope>NUCLEOTIDE SEQUENCE</scope>
    <source>
        <strain evidence="1">MM-2020</strain>
        <tissue evidence="1">Muscle</tissue>
    </source>
</reference>
<accession>A0A9D4BAJ5</accession>
<proteinExistence type="predicted"/>
<dbReference type="AlphaFoldDB" id="A0A9D4BAJ5"/>
<dbReference type="EMBL" id="JAHDVG010000463">
    <property type="protein sequence ID" value="KAH1186976.1"/>
    <property type="molecule type" value="Genomic_DNA"/>
</dbReference>
<evidence type="ECO:0000313" key="1">
    <source>
        <dbReference type="EMBL" id="KAH1186976.1"/>
    </source>
</evidence>
<comment type="caution">
    <text evidence="1">The sequence shown here is derived from an EMBL/GenBank/DDBJ whole genome shotgun (WGS) entry which is preliminary data.</text>
</comment>
<organism evidence="1 2">
    <name type="scientific">Mauremys mutica</name>
    <name type="common">yellowpond turtle</name>
    <dbReference type="NCBI Taxonomy" id="74926"/>
    <lineage>
        <taxon>Eukaryota</taxon>
        <taxon>Metazoa</taxon>
        <taxon>Chordata</taxon>
        <taxon>Craniata</taxon>
        <taxon>Vertebrata</taxon>
        <taxon>Euteleostomi</taxon>
        <taxon>Archelosauria</taxon>
        <taxon>Testudinata</taxon>
        <taxon>Testudines</taxon>
        <taxon>Cryptodira</taxon>
        <taxon>Durocryptodira</taxon>
        <taxon>Testudinoidea</taxon>
        <taxon>Geoemydidae</taxon>
        <taxon>Geoemydinae</taxon>
        <taxon>Mauremys</taxon>
    </lineage>
</organism>